<reference evidence="2 3" key="1">
    <citation type="submission" date="2020-07" db="EMBL/GenBank/DDBJ databases">
        <title>Bacterium isolated from marine sediment.</title>
        <authorList>
            <person name="Shang D."/>
        </authorList>
    </citation>
    <scope>NUCLEOTIDE SEQUENCE [LARGE SCALE GENOMIC DNA]</scope>
    <source>
        <strain evidence="2 3">F6074</strain>
    </source>
</reference>
<comment type="caution">
    <text evidence="2">The sequence shown here is derived from an EMBL/GenBank/DDBJ whole genome shotgun (WGS) entry which is preliminary data.</text>
</comment>
<organism evidence="2 3">
    <name type="scientific">Gelidibacter maritimus</name>
    <dbReference type="NCBI Taxonomy" id="2761487"/>
    <lineage>
        <taxon>Bacteria</taxon>
        <taxon>Pseudomonadati</taxon>
        <taxon>Bacteroidota</taxon>
        <taxon>Flavobacteriia</taxon>
        <taxon>Flavobacteriales</taxon>
        <taxon>Flavobacteriaceae</taxon>
        <taxon>Gelidibacter</taxon>
    </lineage>
</organism>
<dbReference type="InterPro" id="IPR012334">
    <property type="entry name" value="Pectin_lyas_fold"/>
</dbReference>
<evidence type="ECO:0008006" key="4">
    <source>
        <dbReference type="Google" id="ProtNLM"/>
    </source>
</evidence>
<dbReference type="AlphaFoldDB" id="A0A7W2R3E5"/>
<evidence type="ECO:0000313" key="3">
    <source>
        <dbReference type="Proteomes" id="UP000541857"/>
    </source>
</evidence>
<name>A0A7W2R3E5_9FLAO</name>
<dbReference type="Gene3D" id="2.160.20.10">
    <property type="entry name" value="Single-stranded right-handed beta-helix, Pectin lyase-like"/>
    <property type="match status" value="1"/>
</dbReference>
<dbReference type="RefSeq" id="WP_182204914.1">
    <property type="nucleotide sequence ID" value="NZ_JACGLT010000005.1"/>
</dbReference>
<dbReference type="InterPro" id="IPR006626">
    <property type="entry name" value="PbH1"/>
</dbReference>
<sequence>MKNIFLLLFGLLSISLVNAQREFHVFPTGKSSGNGSLLNPWDLQTALTQKTNTVNGGDTIWLHEGIYEGQFISTLESTIPQSFITVAAFKTDKVVLNGNIPNNKGYVLEVRGKQVIFKNFDVTCLGDFSRDSTDENFNGITGINHISGEDCQFINLKIYNIPGSGMGSWKMTGGTKIEGCMIYNNGYMSKSRGSGVGLYVQNQSEKIREITNNIIFNNYYKGVEIWSATSGSKFEFVKNVQMTDNVVFNNGSPSKTFKGNVIIASDDNDGINVAKNITLRNNVLYHNIDFADKNNFGDGTSLHLGWNKNAPVNNVVIENNLIVGKNNGLNILYAQSLTFKNNIVYTGNVHLYSNILENHKNWDFDYNTYYTRRSDGFRVLKHKDYRMADWQKNFQLDANSTWSFIKNAEVKPYKNIVAYANRANTYKVVLMDKTATEIAIDFAKYSLKKRMAYKIYDAENPSKIIRSGIIGASGQINFPLGLKELEYPLHNTLAQKSATNFGVFIVEFQGIKDVDAKPPLFKRLFEWFGI</sequence>
<dbReference type="EMBL" id="JACGLT010000005">
    <property type="protein sequence ID" value="MBA6152772.1"/>
    <property type="molecule type" value="Genomic_DNA"/>
</dbReference>
<dbReference type="InterPro" id="IPR011050">
    <property type="entry name" value="Pectin_lyase_fold/virulence"/>
</dbReference>
<dbReference type="SUPFAM" id="SSF51126">
    <property type="entry name" value="Pectin lyase-like"/>
    <property type="match status" value="1"/>
</dbReference>
<feature type="signal peptide" evidence="1">
    <location>
        <begin position="1"/>
        <end position="19"/>
    </location>
</feature>
<accession>A0A7W2R3E5</accession>
<dbReference type="Proteomes" id="UP000541857">
    <property type="component" value="Unassembled WGS sequence"/>
</dbReference>
<gene>
    <name evidence="2" type="ORF">H3Z82_08560</name>
</gene>
<evidence type="ECO:0000256" key="1">
    <source>
        <dbReference type="SAM" id="SignalP"/>
    </source>
</evidence>
<proteinExistence type="predicted"/>
<protein>
    <recommendedName>
        <fullName evidence="4">Right-handed parallel beta-helix repeat-containing protein</fullName>
    </recommendedName>
</protein>
<keyword evidence="3" id="KW-1185">Reference proteome</keyword>
<dbReference type="SMART" id="SM00710">
    <property type="entry name" value="PbH1"/>
    <property type="match status" value="6"/>
</dbReference>
<evidence type="ECO:0000313" key="2">
    <source>
        <dbReference type="EMBL" id="MBA6152772.1"/>
    </source>
</evidence>
<feature type="chain" id="PRO_5030563216" description="Right-handed parallel beta-helix repeat-containing protein" evidence="1">
    <location>
        <begin position="20"/>
        <end position="530"/>
    </location>
</feature>
<keyword evidence="1" id="KW-0732">Signal</keyword>